<keyword evidence="3 5" id="KW-0808">Transferase</keyword>
<dbReference type="EC" id="2.4.-.-" evidence="5"/>
<evidence type="ECO:0000256" key="2">
    <source>
        <dbReference type="ARBA" id="ARBA00022676"/>
    </source>
</evidence>
<dbReference type="CDD" id="cd04186">
    <property type="entry name" value="GT_2_like_c"/>
    <property type="match status" value="1"/>
</dbReference>
<evidence type="ECO:0000256" key="3">
    <source>
        <dbReference type="ARBA" id="ARBA00022679"/>
    </source>
</evidence>
<name>A0ABU2DD92_ACHAE</name>
<reference evidence="6" key="1">
    <citation type="submission" date="2023-07" db="EMBL/GenBank/DDBJ databases">
        <title>Glyphosate-induced phosphonatase operons in soil bacteria of genus Achromobacter.</title>
        <authorList>
            <person name="Epiktetov D.O."/>
            <person name="Sviridov A.V."/>
            <person name="Tarlachkov S.V."/>
            <person name="Shushkova T.V."/>
            <person name="Toropygin I.Y."/>
            <person name="Leontievsky A."/>
        </authorList>
    </citation>
    <scope>NUCLEOTIDE SEQUENCE [LARGE SCALE GENOMIC DNA]</scope>
    <source>
        <strain evidence="6">Kg 16</strain>
    </source>
</reference>
<protein>
    <submittedName>
        <fullName evidence="5">Glycosyltransferase</fullName>
        <ecNumber evidence="5">2.4.-.-</ecNumber>
    </submittedName>
</protein>
<dbReference type="SUPFAM" id="SSF53448">
    <property type="entry name" value="Nucleotide-diphospho-sugar transferases"/>
    <property type="match status" value="1"/>
</dbReference>
<dbReference type="Pfam" id="PF13692">
    <property type="entry name" value="Glyco_trans_1_4"/>
    <property type="match status" value="1"/>
</dbReference>
<evidence type="ECO:0000256" key="1">
    <source>
        <dbReference type="ARBA" id="ARBA00006739"/>
    </source>
</evidence>
<feature type="domain" description="Glycosyltransferase 2-like" evidence="4">
    <location>
        <begin position="4"/>
        <end position="134"/>
    </location>
</feature>
<dbReference type="GO" id="GO:0016757">
    <property type="term" value="F:glycosyltransferase activity"/>
    <property type="evidence" value="ECO:0007669"/>
    <property type="project" value="UniProtKB-KW"/>
</dbReference>
<dbReference type="RefSeq" id="WP_310533153.1">
    <property type="nucleotide sequence ID" value="NZ_JAVKVN010000004.1"/>
</dbReference>
<keyword evidence="2 5" id="KW-0328">Glycosyltransferase</keyword>
<sequence length="726" mass="82469">MDASIVVLTYNNLNETTAPCLESIIANTDLTRNELIIVDNASADGTREYLLEFQRKYPFIHLRLNETNKGYAGGNNDGMKTARGEVVVLLNNDTLVPPGWLPRLTRLFTENKQVGLIGPVTNSAGNEQRLELDGVNENTYEEITSAYIQRHQGVWFATERLGFYCVAVHRRVIEKIGYLDEGFGLGMFEDDDYCVRARRAGFVLAVIEDCFVYHKGSVSFGKLATQKYKALFERNKALYTKKHDVTWSFSEIALSYWEKLDKDLRVMFEGPRTPEAVAALERIELRWENFRHLLVQVHSAEVSNQISGGQPPAVLARSKWQTRWFNFRRNVLRGTWRERVRYGRYIASRLAIRAGVKGAESDPAKELMEKVRRTLGNFEQRRVVIFPATIDYSYMRQRPQSLAKAFADMGFLVIYGTLNHTTDKVKDIEEVSPGLFVVQEWDIFPLLPHILEPGNVIYYCLWPNNLRHVEYLPYSRLVYDYMDDLCLLDLPSEQVKAMHDEMLQRADLVTVSAQRLYDTLPAERRDAAMILPNAVGEEFIAALAVPQAVPEALKDFERRPVIGYYGALAPWIDFELLEHVADSLPDHVLVVIGPVLDGADESLNSLCTRANVRHFPAMEQLDLVPYLQHFDLCIIPFVVNQITNSVSPVKLYEYLAAGKPVIATATEECGRIPFVKIAVDKEEFVTLVRSSSLLEAEAAESRAYAASQTWSARAAEVASRLKLDSY</sequence>
<evidence type="ECO:0000259" key="4">
    <source>
        <dbReference type="Pfam" id="PF00535"/>
    </source>
</evidence>
<dbReference type="Pfam" id="PF00535">
    <property type="entry name" value="Glycos_transf_2"/>
    <property type="match status" value="1"/>
</dbReference>
<comment type="similarity">
    <text evidence="1">Belongs to the glycosyltransferase 2 family.</text>
</comment>
<organism evidence="5 6">
    <name type="scientific">Achromobacter aegrifaciens</name>
    <dbReference type="NCBI Taxonomy" id="1287736"/>
    <lineage>
        <taxon>Bacteria</taxon>
        <taxon>Pseudomonadati</taxon>
        <taxon>Pseudomonadota</taxon>
        <taxon>Betaproteobacteria</taxon>
        <taxon>Burkholderiales</taxon>
        <taxon>Alcaligenaceae</taxon>
        <taxon>Achromobacter</taxon>
    </lineage>
</organism>
<evidence type="ECO:0000313" key="6">
    <source>
        <dbReference type="Proteomes" id="UP001264156"/>
    </source>
</evidence>
<comment type="caution">
    <text evidence="5">The sequence shown here is derived from an EMBL/GenBank/DDBJ whole genome shotgun (WGS) entry which is preliminary data.</text>
</comment>
<dbReference type="InterPro" id="IPR001173">
    <property type="entry name" value="Glyco_trans_2-like"/>
</dbReference>
<dbReference type="EMBL" id="JAVKVN010000004">
    <property type="protein sequence ID" value="MDR7946050.1"/>
    <property type="molecule type" value="Genomic_DNA"/>
</dbReference>
<dbReference type="Proteomes" id="UP001264156">
    <property type="component" value="Unassembled WGS sequence"/>
</dbReference>
<dbReference type="PANTHER" id="PTHR43179:SF12">
    <property type="entry name" value="GALACTOFURANOSYLTRANSFERASE GLFT2"/>
    <property type="match status" value="1"/>
</dbReference>
<proteinExistence type="inferred from homology"/>
<keyword evidence="6" id="KW-1185">Reference proteome</keyword>
<accession>A0ABU2DD92</accession>
<dbReference type="PANTHER" id="PTHR43179">
    <property type="entry name" value="RHAMNOSYLTRANSFERASE WBBL"/>
    <property type="match status" value="1"/>
</dbReference>
<dbReference type="Gene3D" id="3.90.550.10">
    <property type="entry name" value="Spore Coat Polysaccharide Biosynthesis Protein SpsA, Chain A"/>
    <property type="match status" value="1"/>
</dbReference>
<gene>
    <name evidence="5" type="ORF">RIU57_13100</name>
</gene>
<dbReference type="Gene3D" id="3.40.50.2000">
    <property type="entry name" value="Glycogen Phosphorylase B"/>
    <property type="match status" value="1"/>
</dbReference>
<evidence type="ECO:0000313" key="5">
    <source>
        <dbReference type="EMBL" id="MDR7946050.1"/>
    </source>
</evidence>
<dbReference type="SUPFAM" id="SSF53756">
    <property type="entry name" value="UDP-Glycosyltransferase/glycogen phosphorylase"/>
    <property type="match status" value="1"/>
</dbReference>
<dbReference type="InterPro" id="IPR029044">
    <property type="entry name" value="Nucleotide-diphossugar_trans"/>
</dbReference>